<accession>A0A6P8H9R8</accession>
<dbReference type="AlphaFoldDB" id="A0A6P8H9R8"/>
<dbReference type="InterPro" id="IPR000907">
    <property type="entry name" value="LipOase"/>
</dbReference>
<dbReference type="RefSeq" id="XP_031549235.1">
    <property type="nucleotide sequence ID" value="XM_031693375.1"/>
</dbReference>
<evidence type="ECO:0000313" key="6">
    <source>
        <dbReference type="RefSeq" id="XP_031549235.1"/>
    </source>
</evidence>
<gene>
    <name evidence="6" type="primary">LOC116286796</name>
</gene>
<organism evidence="5 6">
    <name type="scientific">Actinia tenebrosa</name>
    <name type="common">Australian red waratah sea anemone</name>
    <dbReference type="NCBI Taxonomy" id="6105"/>
    <lineage>
        <taxon>Eukaryota</taxon>
        <taxon>Metazoa</taxon>
        <taxon>Cnidaria</taxon>
        <taxon>Anthozoa</taxon>
        <taxon>Hexacorallia</taxon>
        <taxon>Actiniaria</taxon>
        <taxon>Actiniidae</taxon>
        <taxon>Actinia</taxon>
    </lineage>
</organism>
<sequence>MLILLLYIGSVGADWDYLKTRLNNSYQWETAVQDAIGMDISLKEAIKTGYLYIVHYPLLDDVPTKNETSPVHGRKLMKAVSPIALFASKPSRNKKQPNQLVPFAIQMGHTKDSDVATPNDGDKWLLAKQTVQVADFVYAGSVEHLLKTHLFIEPICVAMLRHFHSLHPLHQLLKFHCRGVSGTNKFNINNLTGRNSTSDLLFAVGYPGGYQLLRRSFEASSWDDADFVKNIKRRGMNNNNKVPYYPYRDDGLLIYKSIKNMVCNYVHFFYRKSCQVESDPELQAFANEVSAEGNTPPDGGKGMIKGFPSSIKTRRQLVDMLTPLIWTTSAQHSAINYPSNYYGSYTPNMPTKLYHDSRVNDDNFDLFNLPGKRTAAVQVALGMNLASLRYDRLLDYSDELQHINASKIVKRHSQRLNGYTATVIESRNRKRYQERHLTYPYLVPGWITNSIHT</sequence>
<dbReference type="InterPro" id="IPR013819">
    <property type="entry name" value="LipOase_C"/>
</dbReference>
<dbReference type="Gene3D" id="1.20.245.10">
    <property type="entry name" value="Lipoxygenase-1, Domain 5"/>
    <property type="match status" value="1"/>
</dbReference>
<dbReference type="GO" id="GO:0034440">
    <property type="term" value="P:lipid oxidation"/>
    <property type="evidence" value="ECO:0007669"/>
    <property type="project" value="InterPro"/>
</dbReference>
<dbReference type="GeneID" id="116286796"/>
<dbReference type="PROSITE" id="PS51393">
    <property type="entry name" value="LIPOXYGENASE_3"/>
    <property type="match status" value="1"/>
</dbReference>
<keyword evidence="5" id="KW-1185">Reference proteome</keyword>
<evidence type="ECO:0000256" key="1">
    <source>
        <dbReference type="ARBA" id="ARBA00022723"/>
    </source>
</evidence>
<dbReference type="SUPFAM" id="SSF48484">
    <property type="entry name" value="Lipoxigenase"/>
    <property type="match status" value="1"/>
</dbReference>
<reference evidence="6" key="1">
    <citation type="submission" date="2025-08" db="UniProtKB">
        <authorList>
            <consortium name="RefSeq"/>
        </authorList>
    </citation>
    <scope>IDENTIFICATION</scope>
    <source>
        <tissue evidence="6">Tentacle</tissue>
    </source>
</reference>
<dbReference type="Proteomes" id="UP000515163">
    <property type="component" value="Unplaced"/>
</dbReference>
<protein>
    <submittedName>
        <fullName evidence="6">Arachidonate 5-lipoxygenase-like</fullName>
    </submittedName>
</protein>
<proteinExistence type="predicted"/>
<keyword evidence="1" id="KW-0479">Metal-binding</keyword>
<dbReference type="GO" id="GO:0046872">
    <property type="term" value="F:metal ion binding"/>
    <property type="evidence" value="ECO:0007669"/>
    <property type="project" value="UniProtKB-KW"/>
</dbReference>
<dbReference type="PANTHER" id="PTHR11771">
    <property type="entry name" value="LIPOXYGENASE"/>
    <property type="match status" value="1"/>
</dbReference>
<dbReference type="OrthoDB" id="407298at2759"/>
<dbReference type="InterPro" id="IPR036226">
    <property type="entry name" value="LipOase_C_sf"/>
</dbReference>
<dbReference type="Gene3D" id="3.10.450.60">
    <property type="match status" value="1"/>
</dbReference>
<dbReference type="PRINTS" id="PR00087">
    <property type="entry name" value="LIPOXYGENASE"/>
</dbReference>
<keyword evidence="3" id="KW-0560">Oxidoreductase</keyword>
<dbReference type="KEGG" id="aten:116286796"/>
<name>A0A6P8H9R8_ACTTE</name>
<dbReference type="InParanoid" id="A0A6P8H9R8"/>
<evidence type="ECO:0000259" key="4">
    <source>
        <dbReference type="PROSITE" id="PS51393"/>
    </source>
</evidence>
<evidence type="ECO:0000256" key="2">
    <source>
        <dbReference type="ARBA" id="ARBA00022964"/>
    </source>
</evidence>
<evidence type="ECO:0000256" key="3">
    <source>
        <dbReference type="ARBA" id="ARBA00023002"/>
    </source>
</evidence>
<dbReference type="Pfam" id="PF00305">
    <property type="entry name" value="Lipoxygenase"/>
    <property type="match status" value="1"/>
</dbReference>
<feature type="domain" description="Lipoxygenase" evidence="4">
    <location>
        <begin position="1"/>
        <end position="453"/>
    </location>
</feature>
<evidence type="ECO:0000313" key="5">
    <source>
        <dbReference type="Proteomes" id="UP000515163"/>
    </source>
</evidence>
<dbReference type="GO" id="GO:0016702">
    <property type="term" value="F:oxidoreductase activity, acting on single donors with incorporation of molecular oxygen, incorporation of two atoms of oxygen"/>
    <property type="evidence" value="ECO:0007669"/>
    <property type="project" value="InterPro"/>
</dbReference>
<keyword evidence="2" id="KW-0223">Dioxygenase</keyword>